<dbReference type="PANTHER" id="PTHR47175:SF2">
    <property type="entry name" value="LIPASE ATG15-RELATED"/>
    <property type="match status" value="1"/>
</dbReference>
<sequence>MHLTLTPLCWAIWRQQLPFQLSPQSIPPTVVIVDQIETQPAVDMQQQHTFTLKSVYHHASSSGPIPGLFRIHSIPNDTMNDQGSTIQQRYDIQSLSGTTYRPVSMNDVFSMYRHQRSWLHTSSPVHVEFKQDQGLLPNTKHRPTILALAMMTNNAYSPADNSSEWYDLGTPWNVSESFGWESDGIRGHVFSNDDESILIVSIKGTSAGLLGGGGSTTDKDKINASAYRMIMTHNLIDFLLG</sequence>
<evidence type="ECO:0000256" key="3">
    <source>
        <dbReference type="ARBA" id="ARBA00010701"/>
    </source>
</evidence>
<evidence type="ECO:0000256" key="6">
    <source>
        <dbReference type="ARBA" id="ARBA00022989"/>
    </source>
</evidence>
<keyword evidence="8" id="KW-0325">Glycoprotein</keyword>
<gene>
    <name evidence="9" type="ORF">LRAMOSA09899</name>
</gene>
<protein>
    <submittedName>
        <fullName evidence="9">Uncharacterized protein</fullName>
    </submittedName>
</protein>
<keyword evidence="5" id="KW-0378">Hydrolase</keyword>
<accession>A0A077WN48</accession>
<dbReference type="GO" id="GO:0012505">
    <property type="term" value="C:endomembrane system"/>
    <property type="evidence" value="ECO:0007669"/>
    <property type="project" value="UniProtKB-SubCell"/>
</dbReference>
<keyword evidence="7" id="KW-0472">Membrane</keyword>
<dbReference type="InterPro" id="IPR050805">
    <property type="entry name" value="ATG15_Lipase"/>
</dbReference>
<dbReference type="GO" id="GO:0034496">
    <property type="term" value="P:multivesicular body membrane disassembly"/>
    <property type="evidence" value="ECO:0007669"/>
    <property type="project" value="TreeGrafter"/>
</dbReference>
<comment type="similarity">
    <text evidence="3">Belongs to the AB hydrolase superfamily. Lipase family.</text>
</comment>
<dbReference type="GO" id="GO:0046461">
    <property type="term" value="P:neutral lipid catabolic process"/>
    <property type="evidence" value="ECO:0007669"/>
    <property type="project" value="TreeGrafter"/>
</dbReference>
<organism evidence="9">
    <name type="scientific">Lichtheimia ramosa</name>
    <dbReference type="NCBI Taxonomy" id="688394"/>
    <lineage>
        <taxon>Eukaryota</taxon>
        <taxon>Fungi</taxon>
        <taxon>Fungi incertae sedis</taxon>
        <taxon>Mucoromycota</taxon>
        <taxon>Mucoromycotina</taxon>
        <taxon>Mucoromycetes</taxon>
        <taxon>Mucorales</taxon>
        <taxon>Lichtheimiaceae</taxon>
        <taxon>Lichtheimia</taxon>
    </lineage>
</organism>
<dbReference type="AlphaFoldDB" id="A0A077WN48"/>
<evidence type="ECO:0000313" key="9">
    <source>
        <dbReference type="EMBL" id="CDS08538.1"/>
    </source>
</evidence>
<evidence type="ECO:0000256" key="4">
    <source>
        <dbReference type="ARBA" id="ARBA00022692"/>
    </source>
</evidence>
<dbReference type="EMBL" id="LK023325">
    <property type="protein sequence ID" value="CDS08538.1"/>
    <property type="molecule type" value="Genomic_DNA"/>
</dbReference>
<name>A0A077WN48_9FUNG</name>
<dbReference type="GO" id="GO:0006660">
    <property type="term" value="P:phosphatidylserine catabolic process"/>
    <property type="evidence" value="ECO:0007669"/>
    <property type="project" value="TreeGrafter"/>
</dbReference>
<evidence type="ECO:0000256" key="5">
    <source>
        <dbReference type="ARBA" id="ARBA00022801"/>
    </source>
</evidence>
<dbReference type="OrthoDB" id="58570at2759"/>
<dbReference type="PANTHER" id="PTHR47175">
    <property type="entry name" value="LIPASE ATG15-RELATED"/>
    <property type="match status" value="1"/>
</dbReference>
<evidence type="ECO:0000256" key="2">
    <source>
        <dbReference type="ARBA" id="ARBA00004308"/>
    </source>
</evidence>
<proteinExistence type="inferred from homology"/>
<dbReference type="GO" id="GO:0005775">
    <property type="term" value="C:vacuolar lumen"/>
    <property type="evidence" value="ECO:0007669"/>
    <property type="project" value="TreeGrafter"/>
</dbReference>
<evidence type="ECO:0000256" key="8">
    <source>
        <dbReference type="ARBA" id="ARBA00023180"/>
    </source>
</evidence>
<keyword evidence="6" id="KW-1133">Transmembrane helix</keyword>
<comment type="subcellular location">
    <subcellularLocation>
        <location evidence="2">Endomembrane system</location>
    </subcellularLocation>
    <subcellularLocation>
        <location evidence="1">Membrane</location>
        <topology evidence="1">Single-pass membrane protein</topology>
    </subcellularLocation>
</comment>
<dbReference type="GO" id="GO:0034727">
    <property type="term" value="P:piecemeal microautophagy of the nucleus"/>
    <property type="evidence" value="ECO:0007669"/>
    <property type="project" value="TreeGrafter"/>
</dbReference>
<evidence type="ECO:0000256" key="1">
    <source>
        <dbReference type="ARBA" id="ARBA00004167"/>
    </source>
</evidence>
<dbReference type="GO" id="GO:0004620">
    <property type="term" value="F:phospholipase activity"/>
    <property type="evidence" value="ECO:0007669"/>
    <property type="project" value="TreeGrafter"/>
</dbReference>
<evidence type="ECO:0000256" key="7">
    <source>
        <dbReference type="ARBA" id="ARBA00023136"/>
    </source>
</evidence>
<keyword evidence="4" id="KW-0812">Transmembrane</keyword>
<dbReference type="GO" id="GO:0016020">
    <property type="term" value="C:membrane"/>
    <property type="evidence" value="ECO:0007669"/>
    <property type="project" value="UniProtKB-SubCell"/>
</dbReference>
<reference evidence="9" key="1">
    <citation type="journal article" date="2014" name="Genome Announc.">
        <title>De novo whole-genome sequence and genome annotation of Lichtheimia ramosa.</title>
        <authorList>
            <person name="Linde J."/>
            <person name="Schwartze V."/>
            <person name="Binder U."/>
            <person name="Lass-Florl C."/>
            <person name="Voigt K."/>
            <person name="Horn F."/>
        </authorList>
    </citation>
    <scope>NUCLEOTIDE SEQUENCE</scope>
    <source>
        <strain evidence="9">JMRC FSU:6197</strain>
    </source>
</reference>